<dbReference type="STRING" id="1925591.BI308_23280"/>
<dbReference type="AlphaFoldDB" id="A0A1L9QKV6"/>
<dbReference type="InterPro" id="IPR018004">
    <property type="entry name" value="KilA/APSES_HTH"/>
</dbReference>
<comment type="caution">
    <text evidence="2">The sequence shown here is derived from an EMBL/GenBank/DDBJ whole genome shotgun (WGS) entry which is preliminary data.</text>
</comment>
<organism evidence="2 3">
    <name type="scientific">Roseofilum reptotaenium AO1-A</name>
    <dbReference type="NCBI Taxonomy" id="1925591"/>
    <lineage>
        <taxon>Bacteria</taxon>
        <taxon>Bacillati</taxon>
        <taxon>Cyanobacteriota</taxon>
        <taxon>Cyanophyceae</taxon>
        <taxon>Desertifilales</taxon>
        <taxon>Desertifilaceae</taxon>
        <taxon>Roseofilum</taxon>
    </lineage>
</organism>
<dbReference type="SMART" id="SM01252">
    <property type="entry name" value="KilA-N"/>
    <property type="match status" value="1"/>
</dbReference>
<gene>
    <name evidence="2" type="ORF">BI308_23280</name>
</gene>
<dbReference type="EMBL" id="MLAW01000061">
    <property type="protein sequence ID" value="OJJ16941.1"/>
    <property type="molecule type" value="Genomic_DNA"/>
</dbReference>
<dbReference type="InterPro" id="IPR036887">
    <property type="entry name" value="HTH_APSES_sf"/>
</dbReference>
<name>A0A1L9QKV6_9CYAN</name>
<dbReference type="GO" id="GO:0003677">
    <property type="term" value="F:DNA binding"/>
    <property type="evidence" value="ECO:0007669"/>
    <property type="project" value="InterPro"/>
</dbReference>
<proteinExistence type="predicted"/>
<dbReference type="Pfam" id="PF04383">
    <property type="entry name" value="KilA-N"/>
    <property type="match status" value="1"/>
</dbReference>
<accession>A0A1L9QKV6</accession>
<dbReference type="SUPFAM" id="SSF54616">
    <property type="entry name" value="DNA-binding domain of Mlu1-box binding protein MBP1"/>
    <property type="match status" value="1"/>
</dbReference>
<protein>
    <recommendedName>
        <fullName evidence="1">KilA-N domain-containing protein</fullName>
    </recommendedName>
</protein>
<feature type="domain" description="KilA-N" evidence="1">
    <location>
        <begin position="3"/>
        <end position="128"/>
    </location>
</feature>
<reference evidence="2" key="1">
    <citation type="submission" date="2016-10" db="EMBL/GenBank/DDBJ databases">
        <title>CRISPR-Cas defence system in Roseofilum reptotaenium: evidence of a bacteriophage-cyanobacterium arms race in the coral black band disease.</title>
        <authorList>
            <person name="Buerger P."/>
            <person name="Wood-Charlson E.M."/>
            <person name="Weynberg K.D."/>
            <person name="Willis B."/>
            <person name="Van Oppen M.J."/>
        </authorList>
    </citation>
    <scope>NUCLEOTIDE SEQUENCE [LARGE SCALE GENOMIC DNA]</scope>
    <source>
        <strain evidence="2">AO1-A</strain>
    </source>
</reference>
<evidence type="ECO:0000259" key="1">
    <source>
        <dbReference type="PROSITE" id="PS51301"/>
    </source>
</evidence>
<dbReference type="InterPro" id="IPR017880">
    <property type="entry name" value="KilA_N"/>
</dbReference>
<sequence length="286" mass="33171">MKKRIQHEFNGAIIEQRPKDGFINGTAMCQAQEKEIKLWFQNKETFELFRELARQEGINSNRENSYQLDTARLSATKYVKMFPGLIISKRGGFDVGGGTWLHPKLAIALAQWCSPVFALQVSDWVMRWMMTSGETNPVKLPQVPDAQRVDLRLELRDEARVLLVNAVRDYYSDFEEGHKQLMCARIHDEINRRITGQTSSEIRFELSKHMGRDMSSELIRDYFPTNYLSRYSMLCNATTHFIREGNPPFDAIKMAVPVALIGWRVRPIEFAPHFNRLRKMADLSPQ</sequence>
<evidence type="ECO:0000313" key="3">
    <source>
        <dbReference type="Proteomes" id="UP000183940"/>
    </source>
</evidence>
<evidence type="ECO:0000313" key="2">
    <source>
        <dbReference type="EMBL" id="OJJ16941.1"/>
    </source>
</evidence>
<dbReference type="Proteomes" id="UP000183940">
    <property type="component" value="Unassembled WGS sequence"/>
</dbReference>
<dbReference type="PROSITE" id="PS51301">
    <property type="entry name" value="KILA_N"/>
    <property type="match status" value="1"/>
</dbReference>
<keyword evidence="3" id="KW-1185">Reference proteome</keyword>